<protein>
    <recommendedName>
        <fullName evidence="2">HNH nuclease domain-containing protein</fullName>
    </recommendedName>
</protein>
<dbReference type="AlphaFoldDB" id="A0A0F9K4I7"/>
<reference evidence="1" key="1">
    <citation type="journal article" date="2015" name="Nature">
        <title>Complex archaea that bridge the gap between prokaryotes and eukaryotes.</title>
        <authorList>
            <person name="Spang A."/>
            <person name="Saw J.H."/>
            <person name="Jorgensen S.L."/>
            <person name="Zaremba-Niedzwiedzka K."/>
            <person name="Martijn J."/>
            <person name="Lind A.E."/>
            <person name="van Eijk R."/>
            <person name="Schleper C."/>
            <person name="Guy L."/>
            <person name="Ettema T.J."/>
        </authorList>
    </citation>
    <scope>NUCLEOTIDE SEQUENCE</scope>
</reference>
<proteinExistence type="predicted"/>
<evidence type="ECO:0000313" key="1">
    <source>
        <dbReference type="EMBL" id="KKM69561.1"/>
    </source>
</evidence>
<feature type="non-terminal residue" evidence="1">
    <location>
        <position position="53"/>
    </location>
</feature>
<gene>
    <name evidence="1" type="ORF">LCGC14_1449490</name>
</gene>
<organism evidence="1">
    <name type="scientific">marine sediment metagenome</name>
    <dbReference type="NCBI Taxonomy" id="412755"/>
    <lineage>
        <taxon>unclassified sequences</taxon>
        <taxon>metagenomes</taxon>
        <taxon>ecological metagenomes</taxon>
    </lineage>
</organism>
<accession>A0A0F9K4I7</accession>
<evidence type="ECO:0008006" key="2">
    <source>
        <dbReference type="Google" id="ProtNLM"/>
    </source>
</evidence>
<sequence>MIKTKTADNYFSLFVRGRDEKCLKCGTVDNLTASHYWIRGHSSTRYDPDNCIA</sequence>
<comment type="caution">
    <text evidence="1">The sequence shown here is derived from an EMBL/GenBank/DDBJ whole genome shotgun (WGS) entry which is preliminary data.</text>
</comment>
<name>A0A0F9K4I7_9ZZZZ</name>
<dbReference type="EMBL" id="LAZR01009966">
    <property type="protein sequence ID" value="KKM69561.1"/>
    <property type="molecule type" value="Genomic_DNA"/>
</dbReference>